<dbReference type="CDD" id="cd17895">
    <property type="entry name" value="AGPR_1_N"/>
    <property type="match status" value="1"/>
</dbReference>
<dbReference type="GO" id="GO:0051287">
    <property type="term" value="F:NAD binding"/>
    <property type="evidence" value="ECO:0007669"/>
    <property type="project" value="InterPro"/>
</dbReference>
<dbReference type="SUPFAM" id="SSF55347">
    <property type="entry name" value="Glyceraldehyde-3-phosphate dehydrogenase-like, C-terminal domain"/>
    <property type="match status" value="1"/>
</dbReference>
<dbReference type="SMART" id="SM00859">
    <property type="entry name" value="Semialdhyde_dh"/>
    <property type="match status" value="1"/>
</dbReference>
<evidence type="ECO:0000256" key="2">
    <source>
        <dbReference type="ARBA" id="ARBA00022571"/>
    </source>
</evidence>
<keyword evidence="4 7" id="KW-0521">NADP</keyword>
<keyword evidence="5 7" id="KW-0560">Oxidoreductase</keyword>
<name>B1NMD9_9BACT</name>
<evidence type="ECO:0000256" key="5">
    <source>
        <dbReference type="ARBA" id="ARBA00023002"/>
    </source>
</evidence>
<organism evidence="11">
    <name type="scientific">uncultured Acidobacteria bacterium cosmid p2H8</name>
    <dbReference type="NCBI Taxonomy" id="470733"/>
    <lineage>
        <taxon>Bacteria</taxon>
        <taxon>Pseudomonadati</taxon>
        <taxon>Acidobacteriota</taxon>
        <taxon>environmental samples</taxon>
    </lineage>
</organism>
<dbReference type="InterPro" id="IPR000534">
    <property type="entry name" value="Semialdehyde_DH_NAD-bd"/>
</dbReference>
<dbReference type="EC" id="1.2.1.38" evidence="7"/>
<dbReference type="Pfam" id="PF01118">
    <property type="entry name" value="Semialdhyde_dh"/>
    <property type="match status" value="1"/>
</dbReference>
<keyword evidence="7" id="KW-0963">Cytoplasm</keyword>
<feature type="active site" evidence="7 8">
    <location>
        <position position="172"/>
    </location>
</feature>
<comment type="function">
    <text evidence="7">Catalyzes the NADPH-dependent reduction of N-acetyl-5-glutamyl phosphate to yield N-acetyl-L-glutamate 5-semialdehyde.</text>
</comment>
<feature type="domain" description="Semialdehyde dehydrogenase NAD-binding" evidence="10">
    <location>
        <begin position="29"/>
        <end position="164"/>
    </location>
</feature>
<dbReference type="FunFam" id="3.30.360.10:FF:000014">
    <property type="entry name" value="N-acetyl-gamma-glutamyl-phosphate reductase"/>
    <property type="match status" value="1"/>
</dbReference>
<dbReference type="InterPro" id="IPR023013">
    <property type="entry name" value="AGPR_AS"/>
</dbReference>
<evidence type="ECO:0000256" key="9">
    <source>
        <dbReference type="SAM" id="MobiDB-lite"/>
    </source>
</evidence>
<comment type="subcellular location">
    <subcellularLocation>
        <location evidence="7">Cytoplasm</location>
    </subcellularLocation>
</comment>
<evidence type="ECO:0000256" key="8">
    <source>
        <dbReference type="PROSITE-ProRule" id="PRU10010"/>
    </source>
</evidence>
<dbReference type="CDD" id="cd23934">
    <property type="entry name" value="AGPR_1_C"/>
    <property type="match status" value="1"/>
</dbReference>
<dbReference type="AlphaFoldDB" id="B1NMD9"/>
<dbReference type="PANTHER" id="PTHR32338:SF10">
    <property type="entry name" value="N-ACETYL-GAMMA-GLUTAMYL-PHOSPHATE REDUCTASE, CHLOROPLASTIC-RELATED"/>
    <property type="match status" value="1"/>
</dbReference>
<accession>B1NMD9</accession>
<evidence type="ECO:0000259" key="10">
    <source>
        <dbReference type="SMART" id="SM00859"/>
    </source>
</evidence>
<protein>
    <recommendedName>
        <fullName evidence="7">N-acetyl-gamma-glutamyl-phosphate reductase</fullName>
        <shortName evidence="7">AGPR</shortName>
        <ecNumber evidence="7">1.2.1.38</ecNumber>
    </recommendedName>
    <alternativeName>
        <fullName evidence="7">N-acetyl-glutamate semialdehyde dehydrogenase</fullName>
        <shortName evidence="7">NAGSA dehydrogenase</shortName>
    </alternativeName>
</protein>
<comment type="pathway">
    <text evidence="1 7">Amino-acid biosynthesis; L-arginine biosynthesis; N(2)-acetyl-L-ornithine from L-glutamate: step 3/4.</text>
</comment>
<gene>
    <name evidence="7" type="primary">argC</name>
</gene>
<dbReference type="GO" id="GO:0006526">
    <property type="term" value="P:L-arginine biosynthetic process"/>
    <property type="evidence" value="ECO:0007669"/>
    <property type="project" value="UniProtKB-UniRule"/>
</dbReference>
<dbReference type="GO" id="GO:0070401">
    <property type="term" value="F:NADP+ binding"/>
    <property type="evidence" value="ECO:0007669"/>
    <property type="project" value="InterPro"/>
</dbReference>
<evidence type="ECO:0000256" key="3">
    <source>
        <dbReference type="ARBA" id="ARBA00022605"/>
    </source>
</evidence>
<keyword evidence="2 7" id="KW-0055">Arginine biosynthesis</keyword>
<proteinExistence type="inferred from homology"/>
<dbReference type="GO" id="GO:0005737">
    <property type="term" value="C:cytoplasm"/>
    <property type="evidence" value="ECO:0007669"/>
    <property type="project" value="UniProtKB-SubCell"/>
</dbReference>
<dbReference type="NCBIfam" id="TIGR01850">
    <property type="entry name" value="argC"/>
    <property type="match status" value="1"/>
</dbReference>
<dbReference type="EMBL" id="EF655902">
    <property type="protein sequence ID" value="ABV58983.1"/>
    <property type="molecule type" value="Genomic_DNA"/>
</dbReference>
<reference evidence="11" key="1">
    <citation type="journal article" date="2008" name="Environ. Microbiol.">
        <title>A metagenomic analysis of soil bacteria extends the diversity of quorum-quenching lactonases.</title>
        <authorList>
            <person name="Riaz K."/>
            <person name="Elmerich C."/>
            <person name="Moreira D."/>
            <person name="Raffoux A."/>
            <person name="Dessaux Y."/>
            <person name="Faure D."/>
        </authorList>
    </citation>
    <scope>NUCLEOTIDE SEQUENCE</scope>
</reference>
<dbReference type="GO" id="GO:0003942">
    <property type="term" value="F:N-acetyl-gamma-glutamyl-phosphate reductase activity"/>
    <property type="evidence" value="ECO:0007669"/>
    <property type="project" value="UniProtKB-UniRule"/>
</dbReference>
<dbReference type="InterPro" id="IPR036291">
    <property type="entry name" value="NAD(P)-bd_dom_sf"/>
</dbReference>
<evidence type="ECO:0000256" key="6">
    <source>
        <dbReference type="ARBA" id="ARBA00050557"/>
    </source>
</evidence>
<evidence type="ECO:0000256" key="4">
    <source>
        <dbReference type="ARBA" id="ARBA00022857"/>
    </source>
</evidence>
<comment type="catalytic activity">
    <reaction evidence="6 7">
        <text>N-acetyl-L-glutamate 5-semialdehyde + phosphate + NADP(+) = N-acetyl-L-glutamyl 5-phosphate + NADPH + H(+)</text>
        <dbReference type="Rhea" id="RHEA:21588"/>
        <dbReference type="ChEBI" id="CHEBI:15378"/>
        <dbReference type="ChEBI" id="CHEBI:29123"/>
        <dbReference type="ChEBI" id="CHEBI:43474"/>
        <dbReference type="ChEBI" id="CHEBI:57783"/>
        <dbReference type="ChEBI" id="CHEBI:57936"/>
        <dbReference type="ChEBI" id="CHEBI:58349"/>
        <dbReference type="EC" id="1.2.1.38"/>
    </reaction>
</comment>
<dbReference type="PANTHER" id="PTHR32338">
    <property type="entry name" value="N-ACETYL-GAMMA-GLUTAMYL-PHOSPHATE REDUCTASE, CHLOROPLASTIC-RELATED-RELATED"/>
    <property type="match status" value="1"/>
</dbReference>
<keyword evidence="3 7" id="KW-0028">Amino-acid biosynthesis</keyword>
<evidence type="ECO:0000256" key="1">
    <source>
        <dbReference type="ARBA" id="ARBA00004862"/>
    </source>
</evidence>
<dbReference type="HAMAP" id="MF_00150">
    <property type="entry name" value="ArgC_type1"/>
    <property type="match status" value="1"/>
</dbReference>
<dbReference type="Gene3D" id="3.30.360.10">
    <property type="entry name" value="Dihydrodipicolinate Reductase, domain 2"/>
    <property type="match status" value="1"/>
</dbReference>
<feature type="region of interest" description="Disordered" evidence="9">
    <location>
        <begin position="1"/>
        <end position="25"/>
    </location>
</feature>
<dbReference type="UniPathway" id="UPA00068">
    <property type="reaction ID" value="UER00108"/>
</dbReference>
<evidence type="ECO:0000313" key="11">
    <source>
        <dbReference type="EMBL" id="ABV58983.1"/>
    </source>
</evidence>
<comment type="similarity">
    <text evidence="7">Belongs to the NAGSA dehydrogenase family. Type 1 subfamily.</text>
</comment>
<evidence type="ECO:0000256" key="7">
    <source>
        <dbReference type="HAMAP-Rule" id="MF_00150"/>
    </source>
</evidence>
<dbReference type="InterPro" id="IPR050085">
    <property type="entry name" value="AGPR"/>
</dbReference>
<dbReference type="Pfam" id="PF22698">
    <property type="entry name" value="Semialdhyde_dhC_1"/>
    <property type="match status" value="1"/>
</dbReference>
<dbReference type="PROSITE" id="PS01224">
    <property type="entry name" value="ARGC"/>
    <property type="match status" value="1"/>
</dbReference>
<dbReference type="SUPFAM" id="SSF51735">
    <property type="entry name" value="NAD(P)-binding Rossmann-fold domains"/>
    <property type="match status" value="1"/>
</dbReference>
<dbReference type="InterPro" id="IPR000706">
    <property type="entry name" value="AGPR_type-1"/>
</dbReference>
<sequence length="355" mass="37166">MHTVTQPMEASSQEEQEGSAAGAARPRARVAVAGATGYTGQELLRLLSRHAAVTLTAAMSSGQAGGAARRLPALARLWDGEIAPLSRETLVRDADVVFLALPDAAAAELAPALVEAGVRVIDLSGAFRLRDAAARARWYPETHRLPAGVAYGLTEREREAVAAARLVANPGCYPTSALLAIAPLADAGLLAAGSDIVVDAKSGVSGAGKTPSERTHFSEVHGSLSAYGVFNHRHGAEIEQGLGREVTFTPHLLPIDRGILSTIYVRVAPGTTDDALAAAYERAYRDAAFVRVVGAALPEIKHVAHTNFCDIGWRVDPSGRVILVSVIDNLVKGASGQAVQNLNVMLGIDERTGLL</sequence>
<dbReference type="Gene3D" id="3.40.50.720">
    <property type="entry name" value="NAD(P)-binding Rossmann-like Domain"/>
    <property type="match status" value="1"/>
</dbReference>
<dbReference type="InterPro" id="IPR058924">
    <property type="entry name" value="AGPR_dimerisation_dom"/>
</dbReference>